<dbReference type="CDD" id="cd01284">
    <property type="entry name" value="Riboflavin_deaminase-reductase"/>
    <property type="match status" value="1"/>
</dbReference>
<dbReference type="GO" id="GO:0009231">
    <property type="term" value="P:riboflavin biosynthetic process"/>
    <property type="evidence" value="ECO:0007669"/>
    <property type="project" value="UniProtKB-UniPathway"/>
</dbReference>
<dbReference type="OrthoDB" id="9800865at2"/>
<evidence type="ECO:0000256" key="8">
    <source>
        <dbReference type="ARBA" id="ARBA00019930"/>
    </source>
</evidence>
<dbReference type="Proteomes" id="UP000002714">
    <property type="component" value="Chromosome"/>
</dbReference>
<dbReference type="SUPFAM" id="SSF53597">
    <property type="entry name" value="Dihydrofolate reductase-like"/>
    <property type="match status" value="1"/>
</dbReference>
<name>Q30SS3_SULDN</name>
<sequence>MVIDENFYMRLALNEAWKYQGLTYPNPAVGCVIISKSGEILALEAHKRAGLPHAEVEALKSAYIVLSGDKKILELTESAQIHNYLLENHNDYFKDATIYTTLEPCSHIGKTPSCATLISKLNIKKLIVGSLDSNEIASGGNKVVNDAGVEIKYGVMQKECDELLLPFWLWQKDKFVFFKWAQRLNGTVDGGIISSSKSRTKVHAMRDVCDLLVIGGNSVRVDRPTLDARLVNGRAPDILIVSKSDDFDKTIPLFSVKNRDVVISDNFDILKNYKNIMIEGGGGMFEYSKDVVNYHLTFISPLIGGDDGFTCSSEKFKILNLDQDEQDIIMWMKREL</sequence>
<proteinExistence type="inferred from homology"/>
<evidence type="ECO:0000256" key="6">
    <source>
        <dbReference type="ARBA" id="ARBA00012766"/>
    </source>
</evidence>
<dbReference type="Gene3D" id="3.40.430.10">
    <property type="entry name" value="Dihydrofolate Reductase, subunit A"/>
    <property type="match status" value="1"/>
</dbReference>
<dbReference type="KEGG" id="tdn:Suden_0679"/>
<dbReference type="SUPFAM" id="SSF53927">
    <property type="entry name" value="Cytidine deaminase-like"/>
    <property type="match status" value="1"/>
</dbReference>
<dbReference type="InterPro" id="IPR002125">
    <property type="entry name" value="CMP_dCMP_dom"/>
</dbReference>
<evidence type="ECO:0000256" key="4">
    <source>
        <dbReference type="ARBA" id="ARBA00005259"/>
    </source>
</evidence>
<evidence type="ECO:0000313" key="12">
    <source>
        <dbReference type="Proteomes" id="UP000002714"/>
    </source>
</evidence>
<comment type="similarity">
    <text evidence="5">In the C-terminal section; belongs to the HTP reductase family.</text>
</comment>
<keyword evidence="11" id="KW-0378">Hydrolase</keyword>
<dbReference type="PROSITE" id="PS51747">
    <property type="entry name" value="CYT_DCMP_DEAMINASES_2"/>
    <property type="match status" value="1"/>
</dbReference>
<dbReference type="Pfam" id="PF00383">
    <property type="entry name" value="dCMP_cyt_deam_1"/>
    <property type="match status" value="1"/>
</dbReference>
<keyword evidence="12" id="KW-1185">Reference proteome</keyword>
<accession>Q30SS3</accession>
<gene>
    <name evidence="11" type="ordered locus">Suden_0679</name>
</gene>
<dbReference type="PANTHER" id="PTHR11079">
    <property type="entry name" value="CYTOSINE DEAMINASE FAMILY MEMBER"/>
    <property type="match status" value="1"/>
</dbReference>
<organism evidence="11 12">
    <name type="scientific">Sulfurimonas denitrificans (strain ATCC 33889 / DSM 1251)</name>
    <name type="common">Thiomicrospira denitrificans (strain ATCC 33889 / DSM 1251)</name>
    <dbReference type="NCBI Taxonomy" id="326298"/>
    <lineage>
        <taxon>Bacteria</taxon>
        <taxon>Pseudomonadati</taxon>
        <taxon>Campylobacterota</taxon>
        <taxon>Epsilonproteobacteria</taxon>
        <taxon>Campylobacterales</taxon>
        <taxon>Sulfurimonadaceae</taxon>
        <taxon>Sulfurimonas</taxon>
    </lineage>
</organism>
<evidence type="ECO:0000256" key="5">
    <source>
        <dbReference type="ARBA" id="ARBA00007417"/>
    </source>
</evidence>
<protein>
    <recommendedName>
        <fullName evidence="8">Riboflavin biosynthesis protein RibD</fullName>
        <ecNumber evidence="7">1.1.1.193</ecNumber>
        <ecNumber evidence="6">3.5.4.26</ecNumber>
    </recommendedName>
</protein>
<comment type="pathway">
    <text evidence="3">Cofactor biosynthesis; riboflavin biosynthesis; 5-amino-6-(D-ribitylamino)uracil from GTP: step 3/4.</text>
</comment>
<dbReference type="EC" id="1.1.1.193" evidence="7"/>
<dbReference type="InterPro" id="IPR024072">
    <property type="entry name" value="DHFR-like_dom_sf"/>
</dbReference>
<dbReference type="AlphaFoldDB" id="Q30SS3"/>
<evidence type="ECO:0000256" key="9">
    <source>
        <dbReference type="ARBA" id="ARBA00023268"/>
    </source>
</evidence>
<evidence type="ECO:0000256" key="2">
    <source>
        <dbReference type="ARBA" id="ARBA00004882"/>
    </source>
</evidence>
<dbReference type="HOGENOM" id="CLU_036590_3_0_7"/>
<dbReference type="Pfam" id="PF01872">
    <property type="entry name" value="RibD_C"/>
    <property type="match status" value="1"/>
</dbReference>
<keyword evidence="9" id="KW-0511">Multifunctional enzyme</keyword>
<dbReference type="GO" id="GO:0008703">
    <property type="term" value="F:5-amino-6-(5-phosphoribosylamino)uracil reductase activity"/>
    <property type="evidence" value="ECO:0007669"/>
    <property type="project" value="UniProtKB-EC"/>
</dbReference>
<dbReference type="eggNOG" id="COG1985">
    <property type="taxonomic scope" value="Bacteria"/>
</dbReference>
<dbReference type="GO" id="GO:0008835">
    <property type="term" value="F:diaminohydroxyphosphoribosylaminopyrimidine deaminase activity"/>
    <property type="evidence" value="ECO:0007669"/>
    <property type="project" value="UniProtKB-EC"/>
</dbReference>
<evidence type="ECO:0000256" key="3">
    <source>
        <dbReference type="ARBA" id="ARBA00004910"/>
    </source>
</evidence>
<evidence type="ECO:0000256" key="1">
    <source>
        <dbReference type="ARBA" id="ARBA00002151"/>
    </source>
</evidence>
<dbReference type="InterPro" id="IPR004794">
    <property type="entry name" value="Eubact_RibD"/>
</dbReference>
<dbReference type="InterPro" id="IPR016193">
    <property type="entry name" value="Cytidine_deaminase-like"/>
</dbReference>
<reference evidence="11 12" key="1">
    <citation type="journal article" date="2008" name="Appl. Environ. Microbiol.">
        <title>Genome of the epsilonproteobacterial chemolithoautotroph Sulfurimonas denitrificans.</title>
        <authorList>
            <person name="Sievert S.M."/>
            <person name="Scott K.M."/>
            <person name="Klotz M.G."/>
            <person name="Chain P.S.G."/>
            <person name="Hauser L.J."/>
            <person name="Hemp J."/>
            <person name="Huegler M."/>
            <person name="Land M."/>
            <person name="Lapidus A."/>
            <person name="Larimer F.W."/>
            <person name="Lucas S."/>
            <person name="Malfatti S.A."/>
            <person name="Meyer F."/>
            <person name="Paulsen I.T."/>
            <person name="Ren Q."/>
            <person name="Simon J."/>
            <person name="Bailey K."/>
            <person name="Diaz E."/>
            <person name="Fitzpatrick K.A."/>
            <person name="Glover B."/>
            <person name="Gwatney N."/>
            <person name="Korajkic A."/>
            <person name="Long A."/>
            <person name="Mobberley J.M."/>
            <person name="Pantry S.N."/>
            <person name="Pazder G."/>
            <person name="Peterson S."/>
            <person name="Quintanilla J.D."/>
            <person name="Sprinkle R."/>
            <person name="Stephens J."/>
            <person name="Thomas P."/>
            <person name="Vaughn R."/>
            <person name="Weber M.J."/>
            <person name="Wooten L.L."/>
        </authorList>
    </citation>
    <scope>NUCLEOTIDE SEQUENCE [LARGE SCALE GENOMIC DNA]</scope>
    <source>
        <strain evidence="12">ATCC 33889 / DSM 1251</strain>
    </source>
</reference>
<feature type="domain" description="CMP/dCMP-type deaminase" evidence="10">
    <location>
        <begin position="3"/>
        <end position="141"/>
    </location>
</feature>
<dbReference type="PANTHER" id="PTHR11079:SF162">
    <property type="entry name" value="RIBOFLAVIN BIOSYNTHESIS PROTEIN PYRD, CHLOROPLASTIC"/>
    <property type="match status" value="1"/>
</dbReference>
<evidence type="ECO:0000259" key="10">
    <source>
        <dbReference type="PROSITE" id="PS51747"/>
    </source>
</evidence>
<dbReference type="RefSeq" id="WP_011372312.1">
    <property type="nucleotide sequence ID" value="NC_007575.1"/>
</dbReference>
<dbReference type="eggNOG" id="COG0117">
    <property type="taxonomic scope" value="Bacteria"/>
</dbReference>
<dbReference type="Gene3D" id="3.40.140.10">
    <property type="entry name" value="Cytidine Deaminase, domain 2"/>
    <property type="match status" value="1"/>
</dbReference>
<evidence type="ECO:0000256" key="7">
    <source>
        <dbReference type="ARBA" id="ARBA00013173"/>
    </source>
</evidence>
<evidence type="ECO:0000313" key="11">
    <source>
        <dbReference type="EMBL" id="ABB43958.1"/>
    </source>
</evidence>
<dbReference type="NCBIfam" id="TIGR00326">
    <property type="entry name" value="eubact_ribD"/>
    <property type="match status" value="1"/>
</dbReference>
<dbReference type="STRING" id="326298.Suden_0679"/>
<dbReference type="EC" id="3.5.4.26" evidence="6"/>
<comment type="function">
    <text evidence="1">Converts 2,5-diamino-6-(ribosylamino)-4(3h)-pyrimidinone 5'-phosphate into 5-amino-6-(ribosylamino)-2,4(1h,3h)-pyrimidinedione 5'-phosphate.</text>
</comment>
<dbReference type="EMBL" id="CP000153">
    <property type="protein sequence ID" value="ABB43958.1"/>
    <property type="molecule type" value="Genomic_DNA"/>
</dbReference>
<comment type="similarity">
    <text evidence="4">In the N-terminal section; belongs to the cytidine and deoxycytidylate deaminase family.</text>
</comment>
<comment type="pathway">
    <text evidence="2">Cofactor biosynthesis; riboflavin biosynthesis; 5-amino-6-(D-ribitylamino)uracil from GTP: step 2/4.</text>
</comment>
<dbReference type="UniPathway" id="UPA00275">
    <property type="reaction ID" value="UER00401"/>
</dbReference>
<dbReference type="InterPro" id="IPR002734">
    <property type="entry name" value="RibDG_C"/>
</dbReference>